<protein>
    <submittedName>
        <fullName evidence="1">Uncharacterized protein</fullName>
    </submittedName>
</protein>
<comment type="caution">
    <text evidence="1">The sequence shown here is derived from an EMBL/GenBank/DDBJ whole genome shotgun (WGS) entry which is preliminary data.</text>
</comment>
<gene>
    <name evidence="1" type="ORF">Patl1_17231</name>
</gene>
<accession>A0ACC1B7Z0</accession>
<reference evidence="2" key="1">
    <citation type="journal article" date="2023" name="G3 (Bethesda)">
        <title>Genome assembly and association tests identify interacting loci associated with vigor, precocity, and sex in interspecific pistachio rootstocks.</title>
        <authorList>
            <person name="Palmer W."/>
            <person name="Jacygrad E."/>
            <person name="Sagayaradj S."/>
            <person name="Cavanaugh K."/>
            <person name="Han R."/>
            <person name="Bertier L."/>
            <person name="Beede B."/>
            <person name="Kafkas S."/>
            <person name="Golino D."/>
            <person name="Preece J."/>
            <person name="Michelmore R."/>
        </authorList>
    </citation>
    <scope>NUCLEOTIDE SEQUENCE [LARGE SCALE GENOMIC DNA]</scope>
</reference>
<evidence type="ECO:0000313" key="1">
    <source>
        <dbReference type="EMBL" id="KAJ0095085.1"/>
    </source>
</evidence>
<evidence type="ECO:0000313" key="2">
    <source>
        <dbReference type="Proteomes" id="UP001164250"/>
    </source>
</evidence>
<proteinExistence type="predicted"/>
<organism evidence="1 2">
    <name type="scientific">Pistacia atlantica</name>
    <dbReference type="NCBI Taxonomy" id="434234"/>
    <lineage>
        <taxon>Eukaryota</taxon>
        <taxon>Viridiplantae</taxon>
        <taxon>Streptophyta</taxon>
        <taxon>Embryophyta</taxon>
        <taxon>Tracheophyta</taxon>
        <taxon>Spermatophyta</taxon>
        <taxon>Magnoliopsida</taxon>
        <taxon>eudicotyledons</taxon>
        <taxon>Gunneridae</taxon>
        <taxon>Pentapetalae</taxon>
        <taxon>rosids</taxon>
        <taxon>malvids</taxon>
        <taxon>Sapindales</taxon>
        <taxon>Anacardiaceae</taxon>
        <taxon>Pistacia</taxon>
    </lineage>
</organism>
<dbReference type="Proteomes" id="UP001164250">
    <property type="component" value="Chromosome 6"/>
</dbReference>
<keyword evidence="2" id="KW-1185">Reference proteome</keyword>
<name>A0ACC1B7Z0_9ROSI</name>
<sequence length="53" mass="5483">MVESKLMVNASEDADVIAPSPAMATGLAFASSVSVAIVGTCLMFYVLGVLIKY</sequence>
<dbReference type="EMBL" id="CM047902">
    <property type="protein sequence ID" value="KAJ0095085.1"/>
    <property type="molecule type" value="Genomic_DNA"/>
</dbReference>